<dbReference type="Proteomes" id="UP001190700">
    <property type="component" value="Unassembled WGS sequence"/>
</dbReference>
<evidence type="ECO:0000313" key="2">
    <source>
        <dbReference type="EMBL" id="KAK3272679.1"/>
    </source>
</evidence>
<accession>A0AAE0G6Z4</accession>
<reference evidence="2 3" key="1">
    <citation type="journal article" date="2015" name="Genome Biol. Evol.">
        <title>Comparative Genomics of a Bacterivorous Green Alga Reveals Evolutionary Causalities and Consequences of Phago-Mixotrophic Mode of Nutrition.</title>
        <authorList>
            <person name="Burns J.A."/>
            <person name="Paasch A."/>
            <person name="Narechania A."/>
            <person name="Kim E."/>
        </authorList>
    </citation>
    <scope>NUCLEOTIDE SEQUENCE [LARGE SCALE GENOMIC DNA]</scope>
    <source>
        <strain evidence="2 3">PLY_AMNH</strain>
    </source>
</reference>
<proteinExistence type="predicted"/>
<dbReference type="EMBL" id="LGRX02008839">
    <property type="protein sequence ID" value="KAK3272679.1"/>
    <property type="molecule type" value="Genomic_DNA"/>
</dbReference>
<name>A0AAE0G6Z4_9CHLO</name>
<sequence length="201" mass="21669">MSGKYWFHMPLPTIPDADFPIAARNALQDSMLAWARRISEVKEGECIIDKQTGRFVDKATKVTKPTKTTKASQSREKPSLSAKKRKLGNAPKADLQAPQLHAPPGEFHRPPPFAQYALPPALGAHQVEAGKVETDAPIGVALLRGQAPQLHAPPGEFHRPPPFAQYALPPALGAHQDSVSVPRISPGCTVVHALPFSALHA</sequence>
<gene>
    <name evidence="2" type="ORF">CYMTET_19038</name>
</gene>
<evidence type="ECO:0000256" key="1">
    <source>
        <dbReference type="SAM" id="MobiDB-lite"/>
    </source>
</evidence>
<comment type="caution">
    <text evidence="2">The sequence shown here is derived from an EMBL/GenBank/DDBJ whole genome shotgun (WGS) entry which is preliminary data.</text>
</comment>
<evidence type="ECO:0000313" key="3">
    <source>
        <dbReference type="Proteomes" id="UP001190700"/>
    </source>
</evidence>
<feature type="region of interest" description="Disordered" evidence="1">
    <location>
        <begin position="59"/>
        <end position="115"/>
    </location>
</feature>
<organism evidence="2 3">
    <name type="scientific">Cymbomonas tetramitiformis</name>
    <dbReference type="NCBI Taxonomy" id="36881"/>
    <lineage>
        <taxon>Eukaryota</taxon>
        <taxon>Viridiplantae</taxon>
        <taxon>Chlorophyta</taxon>
        <taxon>Pyramimonadophyceae</taxon>
        <taxon>Pyramimonadales</taxon>
        <taxon>Pyramimonadaceae</taxon>
        <taxon>Cymbomonas</taxon>
    </lineage>
</organism>
<keyword evidence="3" id="KW-1185">Reference proteome</keyword>
<dbReference type="AlphaFoldDB" id="A0AAE0G6Z4"/>
<protein>
    <submittedName>
        <fullName evidence="2">Uncharacterized protein</fullName>
    </submittedName>
</protein>